<feature type="transmembrane region" description="Helical" evidence="13">
    <location>
        <begin position="6"/>
        <end position="21"/>
    </location>
</feature>
<evidence type="ECO:0000256" key="12">
    <source>
        <dbReference type="PIRNR" id="PIRNR004539"/>
    </source>
</evidence>
<evidence type="ECO:0000256" key="4">
    <source>
        <dbReference type="ARBA" id="ARBA00022475"/>
    </source>
</evidence>
<evidence type="ECO:0000256" key="7">
    <source>
        <dbReference type="ARBA" id="ARBA00022989"/>
    </source>
</evidence>
<feature type="transmembrane region" description="Helical" evidence="13">
    <location>
        <begin position="28"/>
        <end position="45"/>
    </location>
</feature>
<feature type="transmembrane region" description="Helical" evidence="13">
    <location>
        <begin position="270"/>
        <end position="290"/>
    </location>
</feature>
<evidence type="ECO:0000256" key="1">
    <source>
        <dbReference type="ARBA" id="ARBA00004429"/>
    </source>
</evidence>
<evidence type="ECO:0000313" key="14">
    <source>
        <dbReference type="EMBL" id="EKB31961.1"/>
    </source>
</evidence>
<accession>K1JP02</accession>
<dbReference type="PANTHER" id="PTHR36106">
    <property type="entry name" value="ANAEROBIC C4-DICARBOXYLATE TRANSPORTER DCUB"/>
    <property type="match status" value="1"/>
</dbReference>
<comment type="similarity">
    <text evidence="2 12">Belongs to the DcuA/DcuB transporter (TC 2.A.13.1) family.</text>
</comment>
<keyword evidence="3 12" id="KW-0813">Transport</keyword>
<evidence type="ECO:0000256" key="6">
    <source>
        <dbReference type="ARBA" id="ARBA00022692"/>
    </source>
</evidence>
<dbReference type="Pfam" id="PF03605">
    <property type="entry name" value="DcuA_DcuB"/>
    <property type="match status" value="1"/>
</dbReference>
<dbReference type="PANTHER" id="PTHR36106:SF3">
    <property type="entry name" value="ANAEROBIC C4-DICARBOXYLATE TRANSPORTER DCUB"/>
    <property type="match status" value="1"/>
</dbReference>
<dbReference type="NCBIfam" id="NF006927">
    <property type="entry name" value="PRK09412.1"/>
    <property type="match status" value="1"/>
</dbReference>
<protein>
    <recommendedName>
        <fullName evidence="12">C4-dicarboxylate transporter</fullName>
    </recommendedName>
</protein>
<dbReference type="GO" id="GO:0015556">
    <property type="term" value="F:C4-dicarboxylate transmembrane transporter activity"/>
    <property type="evidence" value="ECO:0007669"/>
    <property type="project" value="InterPro"/>
</dbReference>
<feature type="transmembrane region" description="Helical" evidence="13">
    <location>
        <begin position="302"/>
        <end position="325"/>
    </location>
</feature>
<feature type="transmembrane region" description="Helical" evidence="13">
    <location>
        <begin position="57"/>
        <end position="78"/>
    </location>
</feature>
<keyword evidence="7 13" id="KW-1133">Transmembrane helix</keyword>
<keyword evidence="5 12" id="KW-0997">Cell inner membrane</keyword>
<dbReference type="NCBIfam" id="NF009136">
    <property type="entry name" value="PRK12489.1"/>
    <property type="match status" value="1"/>
</dbReference>
<evidence type="ECO:0000256" key="9">
    <source>
        <dbReference type="ARBA" id="ARBA00034237"/>
    </source>
</evidence>
<dbReference type="HOGENOM" id="CLU_036056_1_1_4"/>
<dbReference type="InterPro" id="IPR004668">
    <property type="entry name" value="Anaer_Dcu_memb_transpt"/>
</dbReference>
<evidence type="ECO:0000313" key="15">
    <source>
        <dbReference type="Proteomes" id="UP000005835"/>
    </source>
</evidence>
<feature type="transmembrane region" description="Helical" evidence="13">
    <location>
        <begin position="98"/>
        <end position="120"/>
    </location>
</feature>
<feature type="transmembrane region" description="Helical" evidence="13">
    <location>
        <begin position="424"/>
        <end position="448"/>
    </location>
</feature>
<evidence type="ECO:0000256" key="8">
    <source>
        <dbReference type="ARBA" id="ARBA00023136"/>
    </source>
</evidence>
<sequence>MLGFDFWAQLVIVLVALFYGARKGGMALGLIGGIGLIILVFGFHLKPGKPPVDVILTILSVICASAALQAAGGLDCLLQIAEKMLRKHPRAVCFLAPYLCWFLALLCGTGHVVYTMLPIIYDVAIKNGIRPERPMAASTIASQMSVICSPAAVAAVSMIALCDGYLVGGKAFGFIQLFSITIPGALVGLFAISVFSMFRGKDLDKDEEFQKLIADPEQRKYVYGETTTLIGKTFRPEQWASLWIFLATVAAVAVFGMFPELRPIIGKKALSMTLIIQMFMLACGAFIVIFCKTRASSIGKTPVFSAGCVAITAVFGVAWMADTMFAAHLADLKAVMTEIVRQYPWAYALVLILTSKLVNSQAAAVATIVPVALSIGVPPGLVVSCAAACYGYYILPTYPSDLAALQFDRSGTTHIGRFVINHSFILPGLIGVLTATATGYVLGLIYGFI</sequence>
<dbReference type="AlphaFoldDB" id="K1JP02"/>
<evidence type="ECO:0000256" key="5">
    <source>
        <dbReference type="ARBA" id="ARBA00022519"/>
    </source>
</evidence>
<feature type="transmembrane region" description="Helical" evidence="13">
    <location>
        <begin position="174"/>
        <end position="198"/>
    </location>
</feature>
<evidence type="ECO:0000256" key="13">
    <source>
        <dbReference type="SAM" id="Phobius"/>
    </source>
</evidence>
<comment type="catalytic activity">
    <reaction evidence="9">
        <text>L-aspartate(in) + succinate(out) = L-aspartate(out) + succinate(in)</text>
        <dbReference type="Rhea" id="RHEA:29343"/>
        <dbReference type="ChEBI" id="CHEBI:29991"/>
        <dbReference type="ChEBI" id="CHEBI:30031"/>
    </reaction>
    <physiologicalReaction direction="right-to-left" evidence="9">
        <dbReference type="Rhea" id="RHEA:29345"/>
    </physiologicalReaction>
</comment>
<comment type="caution">
    <text evidence="14">The sequence shown here is derived from an EMBL/GenBank/DDBJ whole genome shotgun (WGS) entry which is preliminary data.</text>
</comment>
<dbReference type="PIRSF" id="PIRSF004539">
    <property type="entry name" value="C4-dicrbxl_trns"/>
    <property type="match status" value="1"/>
</dbReference>
<comment type="subcellular location">
    <subcellularLocation>
        <location evidence="1 12">Cell inner membrane</location>
        <topology evidence="1 12">Multi-pass membrane protein</topology>
    </subcellularLocation>
</comment>
<proteinExistence type="inferred from homology"/>
<feature type="transmembrane region" description="Helical" evidence="13">
    <location>
        <begin position="239"/>
        <end position="258"/>
    </location>
</feature>
<dbReference type="OrthoDB" id="9770910at2"/>
<keyword evidence="6 13" id="KW-0812">Transmembrane</keyword>
<comment type="catalytic activity">
    <reaction evidence="11">
        <text>fumarate(in) + succinate(out) = fumarate(out) + succinate(in)</text>
        <dbReference type="Rhea" id="RHEA:29323"/>
        <dbReference type="ChEBI" id="CHEBI:29806"/>
        <dbReference type="ChEBI" id="CHEBI:30031"/>
    </reaction>
    <physiologicalReaction direction="right-to-left" evidence="11">
        <dbReference type="Rhea" id="RHEA:29325"/>
    </physiologicalReaction>
</comment>
<evidence type="ECO:0000256" key="11">
    <source>
        <dbReference type="ARBA" id="ARBA00034287"/>
    </source>
</evidence>
<keyword evidence="15" id="KW-1185">Reference proteome</keyword>
<dbReference type="PATRIC" id="fig|742823.3.peg.412"/>
<keyword evidence="8 12" id="KW-0472">Membrane</keyword>
<evidence type="ECO:0000256" key="3">
    <source>
        <dbReference type="ARBA" id="ARBA00022448"/>
    </source>
</evidence>
<dbReference type="GO" id="GO:0005886">
    <property type="term" value="C:plasma membrane"/>
    <property type="evidence" value="ECO:0007669"/>
    <property type="project" value="UniProtKB-SubCell"/>
</dbReference>
<evidence type="ECO:0000256" key="2">
    <source>
        <dbReference type="ARBA" id="ARBA00006413"/>
    </source>
</evidence>
<dbReference type="NCBIfam" id="TIGR00770">
    <property type="entry name" value="Dcu"/>
    <property type="match status" value="1"/>
</dbReference>
<organism evidence="14 15">
    <name type="scientific">Sutterella wadsworthensis 2_1_59BFAA</name>
    <dbReference type="NCBI Taxonomy" id="742823"/>
    <lineage>
        <taxon>Bacteria</taxon>
        <taxon>Pseudomonadati</taxon>
        <taxon>Pseudomonadota</taxon>
        <taxon>Betaproteobacteria</taxon>
        <taxon>Burkholderiales</taxon>
        <taxon>Sutterellaceae</taxon>
        <taxon>Sutterella</taxon>
    </lineage>
</organism>
<comment type="function">
    <text evidence="12">Responsible for the transport of C4-dicarboxylates.</text>
</comment>
<name>K1JP02_9BURK</name>
<dbReference type="RefSeq" id="WP_005433661.1">
    <property type="nucleotide sequence ID" value="NZ_JH815514.1"/>
</dbReference>
<gene>
    <name evidence="14" type="ORF">HMPREF9465_00416</name>
</gene>
<reference evidence="14 15" key="1">
    <citation type="submission" date="2012-05" db="EMBL/GenBank/DDBJ databases">
        <title>The Genome Sequence of Sutterella wadsworthensis 2_1_59BFAA.</title>
        <authorList>
            <consortium name="The Broad Institute Genome Sequencing Platform"/>
            <person name="Earl A."/>
            <person name="Ward D."/>
            <person name="Feldgarden M."/>
            <person name="Gevers D."/>
            <person name="Daigneault M."/>
            <person name="Strauss J."/>
            <person name="Allen-Vercoe E."/>
            <person name="Walker B."/>
            <person name="Young S.K."/>
            <person name="Zeng Q."/>
            <person name="Gargeya S."/>
            <person name="Fitzgerald M."/>
            <person name="Haas B."/>
            <person name="Abouelleil A."/>
            <person name="Alvarado L."/>
            <person name="Arachchi H.M."/>
            <person name="Berlin A.M."/>
            <person name="Chapman S.B."/>
            <person name="Goldberg J."/>
            <person name="Griggs A."/>
            <person name="Gujja S."/>
            <person name="Hansen M."/>
            <person name="Howarth C."/>
            <person name="Imamovic A."/>
            <person name="Larimer J."/>
            <person name="McCowen C."/>
            <person name="Montmayeur A."/>
            <person name="Murphy C."/>
            <person name="Neiman D."/>
            <person name="Pearson M."/>
            <person name="Priest M."/>
            <person name="Roberts A."/>
            <person name="Saif S."/>
            <person name="Shea T."/>
            <person name="Sisk P."/>
            <person name="Sykes S."/>
            <person name="Wortman J."/>
            <person name="Nusbaum C."/>
            <person name="Birren B."/>
        </authorList>
    </citation>
    <scope>NUCLEOTIDE SEQUENCE [LARGE SCALE GENOMIC DNA]</scope>
    <source>
        <strain evidence="14 15">2_1_59BFAA</strain>
    </source>
</reference>
<comment type="catalytic activity">
    <reaction evidence="10">
        <text>(S)-malate(in) + succinate(out) = (S)-malate(out) + succinate(in)</text>
        <dbReference type="Rhea" id="RHEA:29327"/>
        <dbReference type="ChEBI" id="CHEBI:15589"/>
        <dbReference type="ChEBI" id="CHEBI:30031"/>
    </reaction>
    <physiologicalReaction direction="right-to-left" evidence="10">
        <dbReference type="Rhea" id="RHEA:29329"/>
    </physiologicalReaction>
</comment>
<dbReference type="eggNOG" id="COG2704">
    <property type="taxonomic scope" value="Bacteria"/>
</dbReference>
<keyword evidence="4 12" id="KW-1003">Cell membrane</keyword>
<dbReference type="EMBL" id="ADMG01000015">
    <property type="protein sequence ID" value="EKB31961.1"/>
    <property type="molecule type" value="Genomic_DNA"/>
</dbReference>
<feature type="transmembrane region" description="Helical" evidence="13">
    <location>
        <begin position="375"/>
        <end position="395"/>
    </location>
</feature>
<dbReference type="Proteomes" id="UP000005835">
    <property type="component" value="Unassembled WGS sequence"/>
</dbReference>
<feature type="transmembrane region" description="Helical" evidence="13">
    <location>
        <begin position="345"/>
        <end position="369"/>
    </location>
</feature>
<evidence type="ECO:0000256" key="10">
    <source>
        <dbReference type="ARBA" id="ARBA00034284"/>
    </source>
</evidence>